<reference evidence="1" key="1">
    <citation type="submission" date="2023-05" db="EMBL/GenBank/DDBJ databases">
        <authorList>
            <consortium name="ELIXIR-Norway"/>
        </authorList>
    </citation>
    <scope>NUCLEOTIDE SEQUENCE</scope>
</reference>
<dbReference type="Proteomes" id="UP001162501">
    <property type="component" value="Chromosome 1"/>
</dbReference>
<proteinExistence type="predicted"/>
<name>A0ACB0DPU0_RANTA</name>
<gene>
    <name evidence="1" type="ORF">MRATA1EN3_LOCUS1487</name>
</gene>
<evidence type="ECO:0000313" key="2">
    <source>
        <dbReference type="Proteomes" id="UP001162501"/>
    </source>
</evidence>
<protein>
    <submittedName>
        <fullName evidence="1">Uncharacterized protein</fullName>
    </submittedName>
</protein>
<accession>A0ACB0DPU0</accession>
<organism evidence="1 2">
    <name type="scientific">Rangifer tarandus platyrhynchus</name>
    <name type="common">Svalbard reindeer</name>
    <dbReference type="NCBI Taxonomy" id="3082113"/>
    <lineage>
        <taxon>Eukaryota</taxon>
        <taxon>Metazoa</taxon>
        <taxon>Chordata</taxon>
        <taxon>Craniata</taxon>
        <taxon>Vertebrata</taxon>
        <taxon>Euteleostomi</taxon>
        <taxon>Mammalia</taxon>
        <taxon>Eutheria</taxon>
        <taxon>Laurasiatheria</taxon>
        <taxon>Artiodactyla</taxon>
        <taxon>Ruminantia</taxon>
        <taxon>Pecora</taxon>
        <taxon>Cervidae</taxon>
        <taxon>Odocoileinae</taxon>
        <taxon>Rangifer</taxon>
    </lineage>
</organism>
<evidence type="ECO:0000313" key="1">
    <source>
        <dbReference type="EMBL" id="CAI9690274.1"/>
    </source>
</evidence>
<dbReference type="EMBL" id="OX596085">
    <property type="protein sequence ID" value="CAI9690274.1"/>
    <property type="molecule type" value="Genomic_DNA"/>
</dbReference>
<sequence length="148" mass="15113">MSSQSWVWVGQENRAGIQDPDAAESPAMCVWGVCSPQGGAGTVTPTRASGGSHEHWFPGNPSSGTFRATWQGGLEDPAGPISCLRALGPPLCCLVPGLGLGVRTQPALDRALLSANPRLTPAPVAGDAEPPPGGLGDVEIDVNPRQGL</sequence>